<dbReference type="Proteomes" id="UP000640274">
    <property type="component" value="Unassembled WGS sequence"/>
</dbReference>
<evidence type="ECO:0000256" key="3">
    <source>
        <dbReference type="ARBA" id="ARBA00022475"/>
    </source>
</evidence>
<feature type="transmembrane region" description="Helical" evidence="7">
    <location>
        <begin position="20"/>
        <end position="41"/>
    </location>
</feature>
<dbReference type="RefSeq" id="WP_199019049.1">
    <property type="nucleotide sequence ID" value="NZ_JAELUP010000028.1"/>
</dbReference>
<evidence type="ECO:0000256" key="7">
    <source>
        <dbReference type="RuleBase" id="RU363032"/>
    </source>
</evidence>
<dbReference type="InterPro" id="IPR051393">
    <property type="entry name" value="ABC_transporter_permease"/>
</dbReference>
<dbReference type="PANTHER" id="PTHR30193:SF37">
    <property type="entry name" value="INNER MEMBRANE ABC TRANSPORTER PERMEASE PROTEIN YCJO"/>
    <property type="match status" value="1"/>
</dbReference>
<feature type="transmembrane region" description="Helical" evidence="7">
    <location>
        <begin position="223"/>
        <end position="240"/>
    </location>
</feature>
<dbReference type="InterPro" id="IPR000515">
    <property type="entry name" value="MetI-like"/>
</dbReference>
<organism evidence="9 10">
    <name type="scientific">Paenibacillus roseus</name>
    <dbReference type="NCBI Taxonomy" id="2798579"/>
    <lineage>
        <taxon>Bacteria</taxon>
        <taxon>Bacillati</taxon>
        <taxon>Bacillota</taxon>
        <taxon>Bacilli</taxon>
        <taxon>Bacillales</taxon>
        <taxon>Paenibacillaceae</taxon>
        <taxon>Paenibacillus</taxon>
    </lineage>
</organism>
<gene>
    <name evidence="9" type="ORF">JFN88_09260</name>
</gene>
<keyword evidence="5 7" id="KW-1133">Transmembrane helix</keyword>
<protein>
    <submittedName>
        <fullName evidence="9">Sugar ABC transporter permease</fullName>
    </submittedName>
</protein>
<sequence length="300" mass="33554">MRKNEAAVRRPAEARWGYVFIAPILLFLLIFLVFPIVQVAYYSLTSWDGRGAASWVGLQNYVELFRSKEFWTVLKNNLYFLLVGVPVWTIFPLLIAVLLHEEVKGWKFFKSAFFFPSVLSTAVVGVLFTAFLNYNGPFNEILRSVGLDALALDWLAQGTTSIPAIILIINWAGFGSAVLIYLAGLSSVPNDVQESAVLDGAGWFRRLFYITIPMIKSVIQLNILLNIIYAFTSLFSYIFVMTSGGPGYESTVIEYLLYRKAFQSNEVGSASALAIIMFAIVFVISRLQARLFAASGNEEE</sequence>
<keyword evidence="4 7" id="KW-0812">Transmembrane</keyword>
<dbReference type="EMBL" id="JAELUP010000028">
    <property type="protein sequence ID" value="MBJ6361491.1"/>
    <property type="molecule type" value="Genomic_DNA"/>
</dbReference>
<keyword evidence="3" id="KW-1003">Cell membrane</keyword>
<dbReference type="GO" id="GO:0005886">
    <property type="term" value="C:plasma membrane"/>
    <property type="evidence" value="ECO:0007669"/>
    <property type="project" value="UniProtKB-SubCell"/>
</dbReference>
<comment type="subcellular location">
    <subcellularLocation>
        <location evidence="1 7">Cell membrane</location>
        <topology evidence="1 7">Multi-pass membrane protein</topology>
    </subcellularLocation>
</comment>
<feature type="transmembrane region" description="Helical" evidence="7">
    <location>
        <begin position="267"/>
        <end position="285"/>
    </location>
</feature>
<feature type="transmembrane region" description="Helical" evidence="7">
    <location>
        <begin position="112"/>
        <end position="134"/>
    </location>
</feature>
<keyword evidence="2 7" id="KW-0813">Transport</keyword>
<evidence type="ECO:0000313" key="9">
    <source>
        <dbReference type="EMBL" id="MBJ6361491.1"/>
    </source>
</evidence>
<feature type="transmembrane region" description="Helical" evidence="7">
    <location>
        <begin position="154"/>
        <end position="183"/>
    </location>
</feature>
<dbReference type="PROSITE" id="PS50928">
    <property type="entry name" value="ABC_TM1"/>
    <property type="match status" value="1"/>
</dbReference>
<dbReference type="GO" id="GO:0055085">
    <property type="term" value="P:transmembrane transport"/>
    <property type="evidence" value="ECO:0007669"/>
    <property type="project" value="InterPro"/>
</dbReference>
<keyword evidence="10" id="KW-1185">Reference proteome</keyword>
<dbReference type="AlphaFoldDB" id="A0A934J664"/>
<evidence type="ECO:0000256" key="6">
    <source>
        <dbReference type="ARBA" id="ARBA00023136"/>
    </source>
</evidence>
<proteinExistence type="inferred from homology"/>
<dbReference type="CDD" id="cd06261">
    <property type="entry name" value="TM_PBP2"/>
    <property type="match status" value="1"/>
</dbReference>
<dbReference type="Pfam" id="PF00528">
    <property type="entry name" value="BPD_transp_1"/>
    <property type="match status" value="1"/>
</dbReference>
<feature type="domain" description="ABC transmembrane type-1" evidence="8">
    <location>
        <begin position="74"/>
        <end position="288"/>
    </location>
</feature>
<reference evidence="9" key="1">
    <citation type="submission" date="2020-12" db="EMBL/GenBank/DDBJ databases">
        <authorList>
            <person name="Huq M.A."/>
        </authorList>
    </citation>
    <scope>NUCLEOTIDE SEQUENCE</scope>
    <source>
        <strain evidence="9">MAHUQ-46</strain>
    </source>
</reference>
<comment type="caution">
    <text evidence="9">The sequence shown here is derived from an EMBL/GenBank/DDBJ whole genome shotgun (WGS) entry which is preliminary data.</text>
</comment>
<accession>A0A934J664</accession>
<evidence type="ECO:0000259" key="8">
    <source>
        <dbReference type="PROSITE" id="PS50928"/>
    </source>
</evidence>
<evidence type="ECO:0000256" key="5">
    <source>
        <dbReference type="ARBA" id="ARBA00022989"/>
    </source>
</evidence>
<dbReference type="Gene3D" id="1.10.3720.10">
    <property type="entry name" value="MetI-like"/>
    <property type="match status" value="1"/>
</dbReference>
<dbReference type="PANTHER" id="PTHR30193">
    <property type="entry name" value="ABC TRANSPORTER PERMEASE PROTEIN"/>
    <property type="match status" value="1"/>
</dbReference>
<feature type="transmembrane region" description="Helical" evidence="7">
    <location>
        <begin position="78"/>
        <end position="100"/>
    </location>
</feature>
<evidence type="ECO:0000256" key="2">
    <source>
        <dbReference type="ARBA" id="ARBA00022448"/>
    </source>
</evidence>
<evidence type="ECO:0000313" key="10">
    <source>
        <dbReference type="Proteomes" id="UP000640274"/>
    </source>
</evidence>
<dbReference type="SUPFAM" id="SSF161098">
    <property type="entry name" value="MetI-like"/>
    <property type="match status" value="1"/>
</dbReference>
<evidence type="ECO:0000256" key="1">
    <source>
        <dbReference type="ARBA" id="ARBA00004651"/>
    </source>
</evidence>
<comment type="similarity">
    <text evidence="7">Belongs to the binding-protein-dependent transport system permease family.</text>
</comment>
<evidence type="ECO:0000256" key="4">
    <source>
        <dbReference type="ARBA" id="ARBA00022692"/>
    </source>
</evidence>
<name>A0A934J664_9BACL</name>
<dbReference type="InterPro" id="IPR035906">
    <property type="entry name" value="MetI-like_sf"/>
</dbReference>
<keyword evidence="6 7" id="KW-0472">Membrane</keyword>